<dbReference type="Gene3D" id="1.25.40.10">
    <property type="entry name" value="Tetratricopeptide repeat domain"/>
    <property type="match status" value="1"/>
</dbReference>
<protein>
    <submittedName>
        <fullName evidence="2">Uncharacterized protein</fullName>
    </submittedName>
</protein>
<gene>
    <name evidence="2" type="ORF">A11Q_1269</name>
</gene>
<evidence type="ECO:0000313" key="2">
    <source>
        <dbReference type="EMBL" id="AGH95485.1"/>
    </source>
</evidence>
<dbReference type="EMBL" id="CP003537">
    <property type="protein sequence ID" value="AGH95485.1"/>
    <property type="molecule type" value="Genomic_DNA"/>
</dbReference>
<name>M4VAK8_9BACT</name>
<proteinExistence type="predicted"/>
<keyword evidence="1" id="KW-1133">Transmembrane helix</keyword>
<sequence length="216" mass="24556">MSLTQILNALYWVRGLAASYCETLNFSQHFAEKSHMKKLDSFLIAIAVIMTLLGGVYYYAANSMSYFDDPVIQSMLERQIQLRQLEKKLHVIDVKTAKSKAVSRAIASIPQNSAVGDVVLDSSATPEKMAKKFYEEAKMKCYQEGQEKACIQTIDKVVSHFPESIWAGESLVLLTDYYYRTARLKQAREVVQILKDEFSHSTDIQSKVAIIERVIR</sequence>
<organism evidence="2 3">
    <name type="scientific">Pseudobdellovibrio exovorus JSS</name>
    <dbReference type="NCBI Taxonomy" id="1184267"/>
    <lineage>
        <taxon>Bacteria</taxon>
        <taxon>Pseudomonadati</taxon>
        <taxon>Bdellovibrionota</taxon>
        <taxon>Bdellovibrionia</taxon>
        <taxon>Bdellovibrionales</taxon>
        <taxon>Pseudobdellovibrionaceae</taxon>
        <taxon>Pseudobdellovibrio</taxon>
    </lineage>
</organism>
<dbReference type="HOGENOM" id="CLU_1275632_0_0_7"/>
<reference evidence="2 3" key="1">
    <citation type="journal article" date="2013" name="ISME J.">
        <title>By their genes ye shall know them: genomic signatures of predatory bacteria.</title>
        <authorList>
            <person name="Pasternak Z."/>
            <person name="Pietrokovski S."/>
            <person name="Rotem O."/>
            <person name="Gophna U."/>
            <person name="Lurie-Weinberger M.N."/>
            <person name="Jurkevitch E."/>
        </authorList>
    </citation>
    <scope>NUCLEOTIDE SEQUENCE [LARGE SCALE GENOMIC DNA]</scope>
    <source>
        <strain evidence="2 3">JSS</strain>
    </source>
</reference>
<keyword evidence="1" id="KW-0812">Transmembrane</keyword>
<evidence type="ECO:0000313" key="3">
    <source>
        <dbReference type="Proteomes" id="UP000012040"/>
    </source>
</evidence>
<dbReference type="InterPro" id="IPR011990">
    <property type="entry name" value="TPR-like_helical_dom_sf"/>
</dbReference>
<keyword evidence="3" id="KW-1185">Reference proteome</keyword>
<dbReference type="AlphaFoldDB" id="M4VAK8"/>
<evidence type="ECO:0000256" key="1">
    <source>
        <dbReference type="SAM" id="Phobius"/>
    </source>
</evidence>
<accession>M4VAK8</accession>
<keyword evidence="1" id="KW-0472">Membrane</keyword>
<dbReference type="KEGG" id="bex:A11Q_1269"/>
<dbReference type="PATRIC" id="fig|1184267.3.peg.1287"/>
<feature type="transmembrane region" description="Helical" evidence="1">
    <location>
        <begin position="42"/>
        <end position="60"/>
    </location>
</feature>
<dbReference type="STRING" id="1184267.A11Q_1269"/>
<dbReference type="Proteomes" id="UP000012040">
    <property type="component" value="Chromosome"/>
</dbReference>